<name>A0A066RMC1_9GAMM</name>
<accession>A0A066RMC1</accession>
<evidence type="ECO:0000313" key="1">
    <source>
        <dbReference type="EMBL" id="KDM90241.1"/>
    </source>
</evidence>
<protein>
    <submittedName>
        <fullName evidence="1">Uncharacterized protein</fullName>
    </submittedName>
</protein>
<reference evidence="1 2" key="1">
    <citation type="submission" date="2014-04" db="EMBL/GenBank/DDBJ databases">
        <title>Draft genome sequence of Photobacterium halotolerans S2753: a solonamide, ngercheumicin and holomycin producer.</title>
        <authorList>
            <person name="Machado H.R."/>
            <person name="Gram L."/>
        </authorList>
    </citation>
    <scope>NUCLEOTIDE SEQUENCE [LARGE SCALE GENOMIC DNA]</scope>
    <source>
        <strain evidence="1 2">S2753</strain>
    </source>
</reference>
<dbReference type="Proteomes" id="UP000027192">
    <property type="component" value="Unassembled WGS sequence"/>
</dbReference>
<dbReference type="AlphaFoldDB" id="A0A066RMC1"/>
<gene>
    <name evidence="1" type="ORF">EA58_18175</name>
</gene>
<evidence type="ECO:0000313" key="2">
    <source>
        <dbReference type="Proteomes" id="UP000027192"/>
    </source>
</evidence>
<keyword evidence="2" id="KW-1185">Reference proteome</keyword>
<sequence>MGGLIAPLHLTRHPFDPVLSSTKGTLAFTAVLLAFRGLVGNRLDGVLSTSMTDFFDKKLKRKDLKLQNFATKNQLLKTKQLKPRS</sequence>
<dbReference type="EMBL" id="JMIB01000036">
    <property type="protein sequence ID" value="KDM90241.1"/>
    <property type="molecule type" value="Genomic_DNA"/>
</dbReference>
<comment type="caution">
    <text evidence="1">The sequence shown here is derived from an EMBL/GenBank/DDBJ whole genome shotgun (WGS) entry which is preliminary data.</text>
</comment>
<organism evidence="1 2">
    <name type="scientific">Photobacterium galatheae</name>
    <dbReference type="NCBI Taxonomy" id="1654360"/>
    <lineage>
        <taxon>Bacteria</taxon>
        <taxon>Pseudomonadati</taxon>
        <taxon>Pseudomonadota</taxon>
        <taxon>Gammaproteobacteria</taxon>
        <taxon>Vibrionales</taxon>
        <taxon>Vibrionaceae</taxon>
        <taxon>Photobacterium</taxon>
    </lineage>
</organism>
<proteinExistence type="predicted"/>